<feature type="transmembrane region" description="Helical" evidence="9">
    <location>
        <begin position="69"/>
        <end position="89"/>
    </location>
</feature>
<evidence type="ECO:0000256" key="2">
    <source>
        <dbReference type="ARBA" id="ARBA00007324"/>
    </source>
</evidence>
<dbReference type="Proteomes" id="UP001054902">
    <property type="component" value="Unassembled WGS sequence"/>
</dbReference>
<evidence type="ECO:0000256" key="5">
    <source>
        <dbReference type="ARBA" id="ARBA00022824"/>
    </source>
</evidence>
<evidence type="ECO:0000256" key="7">
    <source>
        <dbReference type="ARBA" id="ARBA00023136"/>
    </source>
</evidence>
<keyword evidence="11" id="KW-1185">Reference proteome</keyword>
<dbReference type="GO" id="GO:0005787">
    <property type="term" value="C:signal peptidase complex"/>
    <property type="evidence" value="ECO:0007669"/>
    <property type="project" value="UniProtKB-UniRule"/>
</dbReference>
<dbReference type="InterPro" id="IPR009582">
    <property type="entry name" value="Spc2/SPCS2"/>
</dbReference>
<comment type="caution">
    <text evidence="10">The sequence shown here is derived from an EMBL/GenBank/DDBJ whole genome shotgun (WGS) entry which is preliminary data.</text>
</comment>
<keyword evidence="4 9" id="KW-0812">Transmembrane</keyword>
<reference evidence="10 11" key="1">
    <citation type="journal article" date="2021" name="Sci. Rep.">
        <title>The genome of the diatom Chaetoceros tenuissimus carries an ancient integrated fragment of an extant virus.</title>
        <authorList>
            <person name="Hongo Y."/>
            <person name="Kimura K."/>
            <person name="Takaki Y."/>
            <person name="Yoshida Y."/>
            <person name="Baba S."/>
            <person name="Kobayashi G."/>
            <person name="Nagasaki K."/>
            <person name="Hano T."/>
            <person name="Tomaru Y."/>
        </authorList>
    </citation>
    <scope>NUCLEOTIDE SEQUENCE [LARGE SCALE GENOMIC DNA]</scope>
    <source>
        <strain evidence="10 11">NIES-3715</strain>
    </source>
</reference>
<organism evidence="10 11">
    <name type="scientific">Chaetoceros tenuissimus</name>
    <dbReference type="NCBI Taxonomy" id="426638"/>
    <lineage>
        <taxon>Eukaryota</taxon>
        <taxon>Sar</taxon>
        <taxon>Stramenopiles</taxon>
        <taxon>Ochrophyta</taxon>
        <taxon>Bacillariophyta</taxon>
        <taxon>Coscinodiscophyceae</taxon>
        <taxon>Chaetocerotophycidae</taxon>
        <taxon>Chaetocerotales</taxon>
        <taxon>Chaetocerotaceae</taxon>
        <taxon>Chaetoceros</taxon>
    </lineage>
</organism>
<evidence type="ECO:0000256" key="9">
    <source>
        <dbReference type="RuleBase" id="RU368033"/>
    </source>
</evidence>
<evidence type="ECO:0000256" key="3">
    <source>
        <dbReference type="ARBA" id="ARBA00017057"/>
    </source>
</evidence>
<evidence type="ECO:0000256" key="8">
    <source>
        <dbReference type="ARBA" id="ARBA00045608"/>
    </source>
</evidence>
<keyword evidence="7 9" id="KW-0472">Membrane</keyword>
<dbReference type="AlphaFoldDB" id="A0AAD3H8Z9"/>
<sequence>MSKSDKTTSSEEEEVVLLQVDTGDIIKLKQILDETVANTFLCENTLEGHDPRAKNIGLTEDHKLNNIKLLLMITACLFACGAQFSPVPFPESRPILGFCCAIYFMLSGVLQFIQTFIDKDCILLTKAIKDGETSGDNLKKNPNLTKYGLRIRSIFPKFSEFYTVRIEYQGMEDSPFVKHTWSVGQFFDKEGMFDEYGLQYEVEALYRRFESGKFDKEDDGKAKKD</sequence>
<proteinExistence type="inferred from homology"/>
<keyword evidence="5 9" id="KW-0256">Endoplasmic reticulum</keyword>
<evidence type="ECO:0000256" key="6">
    <source>
        <dbReference type="ARBA" id="ARBA00022989"/>
    </source>
</evidence>
<protein>
    <recommendedName>
        <fullName evidence="3 9">Signal peptidase complex subunit 2</fullName>
    </recommendedName>
</protein>
<keyword evidence="6 9" id="KW-1133">Transmembrane helix</keyword>
<comment type="function">
    <text evidence="8 9">Component of the signal peptidase complex (SPC) which catalyzes the cleavage of N-terminal signal sequences from nascent proteins as they are translocated into the lumen of the endoplasmic reticulum. Enhances the enzymatic activity of SPC and facilitates the interactions between different components of the translocation site.</text>
</comment>
<dbReference type="PANTHER" id="PTHR13085">
    <property type="entry name" value="MICROSOMAL SIGNAL PEPTIDASE 25 KDA SUBUNIT"/>
    <property type="match status" value="1"/>
</dbReference>
<accession>A0AAD3H8Z9</accession>
<gene>
    <name evidence="10" type="ORF">CTEN210_10855</name>
</gene>
<dbReference type="GO" id="GO:0008233">
    <property type="term" value="F:peptidase activity"/>
    <property type="evidence" value="ECO:0007669"/>
    <property type="project" value="UniProtKB-UniRule"/>
</dbReference>
<evidence type="ECO:0000256" key="4">
    <source>
        <dbReference type="ARBA" id="ARBA00022692"/>
    </source>
</evidence>
<name>A0AAD3H8Z9_9STRA</name>
<dbReference type="GO" id="GO:0006465">
    <property type="term" value="P:signal peptide processing"/>
    <property type="evidence" value="ECO:0007669"/>
    <property type="project" value="UniProtKB-UniRule"/>
</dbReference>
<dbReference type="PANTHER" id="PTHR13085:SF0">
    <property type="entry name" value="SIGNAL PEPTIDASE COMPLEX SUBUNIT 2"/>
    <property type="match status" value="1"/>
</dbReference>
<comment type="similarity">
    <text evidence="2 9">Belongs to the SPCS2 family.</text>
</comment>
<dbReference type="GO" id="GO:0045047">
    <property type="term" value="P:protein targeting to ER"/>
    <property type="evidence" value="ECO:0007669"/>
    <property type="project" value="TreeGrafter"/>
</dbReference>
<dbReference type="Pfam" id="PF06703">
    <property type="entry name" value="SPC25"/>
    <property type="match status" value="1"/>
</dbReference>
<feature type="transmembrane region" description="Helical" evidence="9">
    <location>
        <begin position="95"/>
        <end position="117"/>
    </location>
</feature>
<dbReference type="EMBL" id="BLLK01000047">
    <property type="protein sequence ID" value="GFH54379.1"/>
    <property type="molecule type" value="Genomic_DNA"/>
</dbReference>
<evidence type="ECO:0000313" key="11">
    <source>
        <dbReference type="Proteomes" id="UP001054902"/>
    </source>
</evidence>
<comment type="subcellular location">
    <subcellularLocation>
        <location evidence="1 9">Endoplasmic reticulum membrane</location>
        <topology evidence="1 9">Multi-pass membrane protein</topology>
    </subcellularLocation>
</comment>
<evidence type="ECO:0000256" key="1">
    <source>
        <dbReference type="ARBA" id="ARBA00004477"/>
    </source>
</evidence>
<evidence type="ECO:0000313" key="10">
    <source>
        <dbReference type="EMBL" id="GFH54379.1"/>
    </source>
</evidence>